<dbReference type="KEGG" id="tpla:ElP_31660"/>
<keyword evidence="2" id="KW-0472">Membrane</keyword>
<dbReference type="EMBL" id="CP036426">
    <property type="protein sequence ID" value="QDV35263.1"/>
    <property type="molecule type" value="Genomic_DNA"/>
</dbReference>
<dbReference type="PANTHER" id="PTHR40115">
    <property type="entry name" value="INNER MEMBRANE PROTEIN WITH PEPSY TM HELIX"/>
    <property type="match status" value="1"/>
</dbReference>
<accession>A0A518H352</accession>
<feature type="region of interest" description="Disordered" evidence="1">
    <location>
        <begin position="1"/>
        <end position="34"/>
    </location>
</feature>
<keyword evidence="2" id="KW-0812">Transmembrane</keyword>
<keyword evidence="2" id="KW-1133">Transmembrane helix</keyword>
<dbReference type="OrthoDB" id="27171at2"/>
<proteinExistence type="predicted"/>
<evidence type="ECO:0008006" key="5">
    <source>
        <dbReference type="Google" id="ProtNLM"/>
    </source>
</evidence>
<keyword evidence="4" id="KW-1185">Reference proteome</keyword>
<protein>
    <recommendedName>
        <fullName evidence="5">PepSY-associated TM helix</fullName>
    </recommendedName>
</protein>
<evidence type="ECO:0000256" key="2">
    <source>
        <dbReference type="SAM" id="Phobius"/>
    </source>
</evidence>
<feature type="transmembrane region" description="Helical" evidence="2">
    <location>
        <begin position="218"/>
        <end position="237"/>
    </location>
</feature>
<dbReference type="AlphaFoldDB" id="A0A518H352"/>
<evidence type="ECO:0000313" key="4">
    <source>
        <dbReference type="Proteomes" id="UP000317835"/>
    </source>
</evidence>
<evidence type="ECO:0000256" key="1">
    <source>
        <dbReference type="SAM" id="MobiDB-lite"/>
    </source>
</evidence>
<dbReference type="PANTHER" id="PTHR40115:SF1">
    <property type="entry name" value="INNER MEMBRANE PROTEIN WITH PEPSY TM HELIX"/>
    <property type="match status" value="1"/>
</dbReference>
<evidence type="ECO:0000313" key="3">
    <source>
        <dbReference type="EMBL" id="QDV35263.1"/>
    </source>
</evidence>
<organism evidence="3 4">
    <name type="scientific">Tautonia plasticadhaerens</name>
    <dbReference type="NCBI Taxonomy" id="2527974"/>
    <lineage>
        <taxon>Bacteria</taxon>
        <taxon>Pseudomonadati</taxon>
        <taxon>Planctomycetota</taxon>
        <taxon>Planctomycetia</taxon>
        <taxon>Isosphaerales</taxon>
        <taxon>Isosphaeraceae</taxon>
        <taxon>Tautonia</taxon>
    </lineage>
</organism>
<gene>
    <name evidence="3" type="ORF">ElP_31660</name>
</gene>
<dbReference type="InterPro" id="IPR032307">
    <property type="entry name" value="PepSY_TM-like_2"/>
</dbReference>
<reference evidence="3 4" key="1">
    <citation type="submission" date="2019-02" db="EMBL/GenBank/DDBJ databases">
        <title>Deep-cultivation of Planctomycetes and their phenomic and genomic characterization uncovers novel biology.</title>
        <authorList>
            <person name="Wiegand S."/>
            <person name="Jogler M."/>
            <person name="Boedeker C."/>
            <person name="Pinto D."/>
            <person name="Vollmers J."/>
            <person name="Rivas-Marin E."/>
            <person name="Kohn T."/>
            <person name="Peeters S.H."/>
            <person name="Heuer A."/>
            <person name="Rast P."/>
            <person name="Oberbeckmann S."/>
            <person name="Bunk B."/>
            <person name="Jeske O."/>
            <person name="Meyerdierks A."/>
            <person name="Storesund J.E."/>
            <person name="Kallscheuer N."/>
            <person name="Luecker S."/>
            <person name="Lage O.M."/>
            <person name="Pohl T."/>
            <person name="Merkel B.J."/>
            <person name="Hornburger P."/>
            <person name="Mueller R.-W."/>
            <person name="Bruemmer F."/>
            <person name="Labrenz M."/>
            <person name="Spormann A.M."/>
            <person name="Op den Camp H."/>
            <person name="Overmann J."/>
            <person name="Amann R."/>
            <person name="Jetten M.S.M."/>
            <person name="Mascher T."/>
            <person name="Medema M.H."/>
            <person name="Devos D.P."/>
            <person name="Kaster A.-K."/>
            <person name="Ovreas L."/>
            <person name="Rohde M."/>
            <person name="Galperin M.Y."/>
            <person name="Jogler C."/>
        </authorList>
    </citation>
    <scope>NUCLEOTIDE SEQUENCE [LARGE SCALE GENOMIC DNA]</scope>
    <source>
        <strain evidence="3 4">ElP</strain>
    </source>
</reference>
<dbReference type="Pfam" id="PF16357">
    <property type="entry name" value="PepSY_TM_like_2"/>
    <property type="match status" value="1"/>
</dbReference>
<dbReference type="Proteomes" id="UP000317835">
    <property type="component" value="Chromosome"/>
</dbReference>
<feature type="transmembrane region" description="Helical" evidence="2">
    <location>
        <begin position="185"/>
        <end position="211"/>
    </location>
</feature>
<name>A0A518H352_9BACT</name>
<feature type="transmembrane region" description="Helical" evidence="2">
    <location>
        <begin position="44"/>
        <end position="65"/>
    </location>
</feature>
<sequence length="238" mass="25955">MSRSSPPPSSIADRDPTDPPASPSPARSTRPGRRRSIGTRFAGFARWLHIYLSMFGLAAVLFFSVTGLTLNHPDWFFANVESIDEAEGRIPAPWMHLDVPEGAEEEDRVDRLRVVEHLRAEHGVRGSLVEFYVDEYECFVTFKGAGYAADAQIDRETGDYLLTQTSLGPVAVLNDLHKGRDTGPAWSAAIDASAAVLTIISLSGLILLFYLKLRRNPGLVVATVGAAVVVAVVILWVP</sequence>